<organism evidence="3 4">
    <name type="scientific">Trichonephila clavata</name>
    <name type="common">Joro spider</name>
    <name type="synonym">Nephila clavata</name>
    <dbReference type="NCBI Taxonomy" id="2740835"/>
    <lineage>
        <taxon>Eukaryota</taxon>
        <taxon>Metazoa</taxon>
        <taxon>Ecdysozoa</taxon>
        <taxon>Arthropoda</taxon>
        <taxon>Chelicerata</taxon>
        <taxon>Arachnida</taxon>
        <taxon>Araneae</taxon>
        <taxon>Araneomorphae</taxon>
        <taxon>Entelegynae</taxon>
        <taxon>Araneoidea</taxon>
        <taxon>Nephilidae</taxon>
        <taxon>Trichonephila</taxon>
    </lineage>
</organism>
<feature type="region of interest" description="Disordered" evidence="1">
    <location>
        <begin position="50"/>
        <end position="70"/>
    </location>
</feature>
<name>A0A8X6G580_TRICU</name>
<dbReference type="PANTHER" id="PTHR38681">
    <property type="entry name" value="RETROVIRUS-RELATED POL POLYPROTEIN FROM TRANSPOSON 412-LIKE PROTEIN-RELATED"/>
    <property type="match status" value="1"/>
</dbReference>
<dbReference type="SUPFAM" id="SSF53098">
    <property type="entry name" value="Ribonuclease H-like"/>
    <property type="match status" value="1"/>
</dbReference>
<evidence type="ECO:0000256" key="1">
    <source>
        <dbReference type="SAM" id="MobiDB-lite"/>
    </source>
</evidence>
<dbReference type="AlphaFoldDB" id="A0A8X6G580"/>
<evidence type="ECO:0000259" key="2">
    <source>
        <dbReference type="PROSITE" id="PS50994"/>
    </source>
</evidence>
<dbReference type="EMBL" id="BMAO01024623">
    <property type="protein sequence ID" value="GFQ96577.1"/>
    <property type="molecule type" value="Genomic_DNA"/>
</dbReference>
<dbReference type="Gene3D" id="3.30.420.10">
    <property type="entry name" value="Ribonuclease H-like superfamily/Ribonuclease H"/>
    <property type="match status" value="1"/>
</dbReference>
<comment type="caution">
    <text evidence="3">The sequence shown here is derived from an EMBL/GenBank/DDBJ whole genome shotgun (WGS) entry which is preliminary data.</text>
</comment>
<dbReference type="PROSITE" id="PS50994">
    <property type="entry name" value="INTEGRASE"/>
    <property type="match status" value="1"/>
</dbReference>
<dbReference type="InterPro" id="IPR001584">
    <property type="entry name" value="Integrase_cat-core"/>
</dbReference>
<dbReference type="Proteomes" id="UP000887116">
    <property type="component" value="Unassembled WGS sequence"/>
</dbReference>
<accession>A0A8X6G580</accession>
<dbReference type="GO" id="GO:0003676">
    <property type="term" value="F:nucleic acid binding"/>
    <property type="evidence" value="ECO:0007669"/>
    <property type="project" value="InterPro"/>
</dbReference>
<dbReference type="InterPro" id="IPR036397">
    <property type="entry name" value="RNaseH_sf"/>
</dbReference>
<dbReference type="InterPro" id="IPR012337">
    <property type="entry name" value="RNaseH-like_sf"/>
</dbReference>
<proteinExistence type="predicted"/>
<dbReference type="GO" id="GO:0015074">
    <property type="term" value="P:DNA integration"/>
    <property type="evidence" value="ECO:0007669"/>
    <property type="project" value="InterPro"/>
</dbReference>
<sequence>MTADTVASTVIREWTPRFGVAGLITIDQGRQLESHLSRELCAYSGLRKIRTTPYHPSSNGLVESTHRSLR</sequence>
<keyword evidence="4" id="KW-1185">Reference proteome</keyword>
<evidence type="ECO:0000313" key="4">
    <source>
        <dbReference type="Proteomes" id="UP000887116"/>
    </source>
</evidence>
<dbReference type="PANTHER" id="PTHR38681:SF1">
    <property type="entry name" value="RETROVIRUS-RELATED POL POLYPROTEIN FROM TRANSPOSON 412-LIKE PROTEIN"/>
    <property type="match status" value="1"/>
</dbReference>
<feature type="domain" description="Integrase catalytic" evidence="2">
    <location>
        <begin position="1"/>
        <end position="70"/>
    </location>
</feature>
<evidence type="ECO:0000313" key="3">
    <source>
        <dbReference type="EMBL" id="GFQ96577.1"/>
    </source>
</evidence>
<dbReference type="OrthoDB" id="775972at2759"/>
<protein>
    <recommendedName>
        <fullName evidence="2">Integrase catalytic domain-containing protein</fullName>
    </recommendedName>
</protein>
<reference evidence="3" key="1">
    <citation type="submission" date="2020-07" db="EMBL/GenBank/DDBJ databases">
        <title>Multicomponent nature underlies the extraordinary mechanical properties of spider dragline silk.</title>
        <authorList>
            <person name="Kono N."/>
            <person name="Nakamura H."/>
            <person name="Mori M."/>
            <person name="Yoshida Y."/>
            <person name="Ohtoshi R."/>
            <person name="Malay A.D."/>
            <person name="Moran D.A.P."/>
            <person name="Tomita M."/>
            <person name="Numata K."/>
            <person name="Arakawa K."/>
        </authorList>
    </citation>
    <scope>NUCLEOTIDE SEQUENCE</scope>
</reference>
<gene>
    <name evidence="3" type="ORF">TNCT_530901</name>
</gene>